<evidence type="ECO:0000256" key="3">
    <source>
        <dbReference type="ARBA" id="ARBA00023125"/>
    </source>
</evidence>
<feature type="domain" description="Transcription factor CBF/NF-Y/archaeal histone" evidence="10">
    <location>
        <begin position="100"/>
        <end position="162"/>
    </location>
</feature>
<dbReference type="Pfam" id="PF00808">
    <property type="entry name" value="CBFD_NFYB_HMF"/>
    <property type="match status" value="1"/>
</dbReference>
<evidence type="ECO:0000256" key="4">
    <source>
        <dbReference type="ARBA" id="ARBA00023163"/>
    </source>
</evidence>
<comment type="subunit">
    <text evidence="6">Heterotrimeric transcription factor composed of three components, NF-YA, NF-YB and NF-YC. NF-YB and NF-YC must interact and dimerize for NF-YA association and DNA binding.</text>
</comment>
<evidence type="ECO:0000256" key="7">
    <source>
        <dbReference type="ARBA" id="ARBA00038129"/>
    </source>
</evidence>
<proteinExistence type="inferred from homology"/>
<comment type="similarity">
    <text evidence="7">Belongs to the NFYC/HAP5 subunit family.</text>
</comment>
<dbReference type="Proteomes" id="UP000604825">
    <property type="component" value="Unassembled WGS sequence"/>
</dbReference>
<dbReference type="InterPro" id="IPR009072">
    <property type="entry name" value="Histone-fold"/>
</dbReference>
<evidence type="ECO:0000256" key="6">
    <source>
        <dbReference type="ARBA" id="ARBA00025911"/>
    </source>
</evidence>
<evidence type="ECO:0000259" key="11">
    <source>
        <dbReference type="Pfam" id="PF12937"/>
    </source>
</evidence>
<reference evidence="12" key="1">
    <citation type="submission" date="2020-10" db="EMBL/GenBank/DDBJ databases">
        <authorList>
            <person name="Han B."/>
            <person name="Lu T."/>
            <person name="Zhao Q."/>
            <person name="Huang X."/>
            <person name="Zhao Y."/>
        </authorList>
    </citation>
    <scope>NUCLEOTIDE SEQUENCE</scope>
</reference>
<name>A0A811PN91_9POAL</name>
<keyword evidence="3" id="KW-0238">DNA-binding</keyword>
<organism evidence="12 13">
    <name type="scientific">Miscanthus lutarioriparius</name>
    <dbReference type="NCBI Taxonomy" id="422564"/>
    <lineage>
        <taxon>Eukaryota</taxon>
        <taxon>Viridiplantae</taxon>
        <taxon>Streptophyta</taxon>
        <taxon>Embryophyta</taxon>
        <taxon>Tracheophyta</taxon>
        <taxon>Spermatophyta</taxon>
        <taxon>Magnoliopsida</taxon>
        <taxon>Liliopsida</taxon>
        <taxon>Poales</taxon>
        <taxon>Poaceae</taxon>
        <taxon>PACMAD clade</taxon>
        <taxon>Panicoideae</taxon>
        <taxon>Andropogonodae</taxon>
        <taxon>Andropogoneae</taxon>
        <taxon>Saccharinae</taxon>
        <taxon>Miscanthus</taxon>
    </lineage>
</organism>
<keyword evidence="5" id="KW-0539">Nucleus</keyword>
<accession>A0A811PN91</accession>
<feature type="region of interest" description="Disordered" evidence="9">
    <location>
        <begin position="1"/>
        <end position="20"/>
    </location>
</feature>
<comment type="caution">
    <text evidence="12">The sequence shown here is derived from an EMBL/GenBank/DDBJ whole genome shotgun (WGS) entry which is preliminary data.</text>
</comment>
<evidence type="ECO:0000256" key="9">
    <source>
        <dbReference type="SAM" id="MobiDB-lite"/>
    </source>
</evidence>
<gene>
    <name evidence="12" type="ORF">NCGR_LOCUS31215</name>
</gene>
<dbReference type="FunFam" id="1.10.20.10:FF:000062">
    <property type="entry name" value="Nuclear transcription factor Y subunit C"/>
    <property type="match status" value="1"/>
</dbReference>
<comment type="function">
    <text evidence="8">Stimulates the transcription of various genes by recognizing and binding to a CCAAT motif in promoters.</text>
</comment>
<keyword evidence="4" id="KW-0804">Transcription</keyword>
<dbReference type="PANTHER" id="PTHR38926:SF77">
    <property type="entry name" value="OS08G0195000 PROTEIN"/>
    <property type="match status" value="1"/>
</dbReference>
<dbReference type="GO" id="GO:0046982">
    <property type="term" value="F:protein heterodimerization activity"/>
    <property type="evidence" value="ECO:0007669"/>
    <property type="project" value="InterPro"/>
</dbReference>
<dbReference type="SUPFAM" id="SSF52047">
    <property type="entry name" value="RNI-like"/>
    <property type="match status" value="1"/>
</dbReference>
<comment type="subcellular location">
    <subcellularLocation>
        <location evidence="1">Nucleus</location>
    </subcellularLocation>
</comment>
<dbReference type="EMBL" id="CAJGYO010000007">
    <property type="protein sequence ID" value="CAD6246983.1"/>
    <property type="molecule type" value="Genomic_DNA"/>
</dbReference>
<evidence type="ECO:0000313" key="13">
    <source>
        <dbReference type="Proteomes" id="UP000604825"/>
    </source>
</evidence>
<keyword evidence="13" id="KW-1185">Reference proteome</keyword>
<dbReference type="SUPFAM" id="SSF47113">
    <property type="entry name" value="Histone-fold"/>
    <property type="match status" value="1"/>
</dbReference>
<evidence type="ECO:0000256" key="5">
    <source>
        <dbReference type="ARBA" id="ARBA00023242"/>
    </source>
</evidence>
<dbReference type="AlphaFoldDB" id="A0A811PN91"/>
<dbReference type="CDD" id="cd22908">
    <property type="entry name" value="HFD_NFYC-like"/>
    <property type="match status" value="1"/>
</dbReference>
<evidence type="ECO:0000256" key="8">
    <source>
        <dbReference type="ARBA" id="ARBA00059992"/>
    </source>
</evidence>
<dbReference type="Pfam" id="PF12937">
    <property type="entry name" value="F-box-like"/>
    <property type="match status" value="1"/>
</dbReference>
<evidence type="ECO:0000256" key="2">
    <source>
        <dbReference type="ARBA" id="ARBA00023015"/>
    </source>
</evidence>
<dbReference type="Gene3D" id="3.80.10.10">
    <property type="entry name" value="Ribonuclease Inhibitor"/>
    <property type="match status" value="1"/>
</dbReference>
<evidence type="ECO:0000313" key="12">
    <source>
        <dbReference type="EMBL" id="CAD6246983.1"/>
    </source>
</evidence>
<feature type="region of interest" description="Disordered" evidence="9">
    <location>
        <begin position="457"/>
        <end position="476"/>
    </location>
</feature>
<feature type="compositionally biased region" description="Acidic residues" evidence="9">
    <location>
        <begin position="464"/>
        <end position="476"/>
    </location>
</feature>
<dbReference type="SUPFAM" id="SSF81383">
    <property type="entry name" value="F-box domain"/>
    <property type="match status" value="1"/>
</dbReference>
<dbReference type="Gene3D" id="1.10.20.10">
    <property type="entry name" value="Histone, subunit A"/>
    <property type="match status" value="1"/>
</dbReference>
<sequence length="611" mass="68595">MEEQPSQGTMDEGVTDGETPAAYAAPTCQPAALASVPSVSAVLSPAFQLAPPIIFLQPSDQHQIALRGVQHANLQQQLQAFWSDKLSEINQTTKFNLNGLPLKGIKKIMKTDADVQRISGDAPVLLAKACEMFIQELTLRAWHHTKQNKRRTLERKDISVALATTDVFDFLVDISPLNKLEPEGAELPADPLLPPPPEVKVDLKGNGMGLLRTNSVQPIVLQANAAALPLAPPPTTNKAMPNLHLENFKPVQNYMGSSPRTIDHNQVPLCTMDVDSSPLPAADMRDWSELPFDALSSIFMKLGTIEILMVAGFVCHSWLAAAKAPELWRFVDMTCHKLVFSKRVDTMCDMAKVAIDRSEGQMESFWAQKFVTCELLDYIVSRANSLKSIRLIGCTFIWSESLARLAAMCPLLEEIECSHHKMPAELFRYLGSVRPQLKRLRIHMQWFDHDQMMHELGMGNRQNDEDDEDECEEPEESDEAWEARQNRDAFAIAESLHELRLLQMAGNSLTNIGVYAILEGCPNLECLDISACYHVDVNDELKARCARLKHVWLPSERTYVRCPDLRVIGEHEGEDCGLTMHDLWEAEVESLRVEAEMDNDGSYGEMYWDDY</sequence>
<protein>
    <submittedName>
        <fullName evidence="12">Uncharacterized protein</fullName>
    </submittedName>
</protein>
<dbReference type="InterPro" id="IPR003958">
    <property type="entry name" value="CBFA_NFYB_domain"/>
</dbReference>
<dbReference type="OrthoDB" id="2095648at2759"/>
<dbReference type="FunFam" id="1.20.1280.50:FF:000037">
    <property type="entry name" value="F-box protein SKIP19"/>
    <property type="match status" value="1"/>
</dbReference>
<evidence type="ECO:0000259" key="10">
    <source>
        <dbReference type="Pfam" id="PF00808"/>
    </source>
</evidence>
<dbReference type="GO" id="GO:0003677">
    <property type="term" value="F:DNA binding"/>
    <property type="evidence" value="ECO:0007669"/>
    <property type="project" value="UniProtKB-KW"/>
</dbReference>
<dbReference type="InterPro" id="IPR036047">
    <property type="entry name" value="F-box-like_dom_sf"/>
</dbReference>
<evidence type="ECO:0000256" key="1">
    <source>
        <dbReference type="ARBA" id="ARBA00004123"/>
    </source>
</evidence>
<dbReference type="InterPro" id="IPR001810">
    <property type="entry name" value="F-box_dom"/>
</dbReference>
<dbReference type="PANTHER" id="PTHR38926">
    <property type="entry name" value="F-BOX DOMAIN CONTAINING PROTEIN, EXPRESSED"/>
    <property type="match status" value="1"/>
</dbReference>
<dbReference type="GO" id="GO:0005634">
    <property type="term" value="C:nucleus"/>
    <property type="evidence" value="ECO:0007669"/>
    <property type="project" value="UniProtKB-SubCell"/>
</dbReference>
<keyword evidence="2" id="KW-0805">Transcription regulation</keyword>
<dbReference type="InterPro" id="IPR032675">
    <property type="entry name" value="LRR_dom_sf"/>
</dbReference>
<dbReference type="Gene3D" id="1.20.1280.50">
    <property type="match status" value="1"/>
</dbReference>
<feature type="domain" description="F-box" evidence="11">
    <location>
        <begin position="287"/>
        <end position="332"/>
    </location>
</feature>